<dbReference type="EMBL" id="JAUEPR010000016">
    <property type="protein sequence ID" value="KAK0477666.1"/>
    <property type="molecule type" value="Genomic_DNA"/>
</dbReference>
<keyword evidence="2" id="KW-0732">Signal</keyword>
<evidence type="ECO:0000313" key="3">
    <source>
        <dbReference type="EMBL" id="KAK0477666.1"/>
    </source>
</evidence>
<accession>A0AA39P5H3</accession>
<organism evidence="3 4">
    <name type="scientific">Armillaria novae-zelandiae</name>
    <dbReference type="NCBI Taxonomy" id="153914"/>
    <lineage>
        <taxon>Eukaryota</taxon>
        <taxon>Fungi</taxon>
        <taxon>Dikarya</taxon>
        <taxon>Basidiomycota</taxon>
        <taxon>Agaricomycotina</taxon>
        <taxon>Agaricomycetes</taxon>
        <taxon>Agaricomycetidae</taxon>
        <taxon>Agaricales</taxon>
        <taxon>Marasmiineae</taxon>
        <taxon>Physalacriaceae</taxon>
        <taxon>Armillaria</taxon>
    </lineage>
</organism>
<evidence type="ECO:0000256" key="1">
    <source>
        <dbReference type="SAM" id="MobiDB-lite"/>
    </source>
</evidence>
<keyword evidence="4" id="KW-1185">Reference proteome</keyword>
<feature type="signal peptide" evidence="2">
    <location>
        <begin position="1"/>
        <end position="28"/>
    </location>
</feature>
<sequence length="343" mass="36413">MLVIELCAKCAFCLLFGLWHITVSHIHAEPMAKHVPCNTDSKKLGGPSAVLRTKPCKAFRKSLAPNAFKLLRAAKKPQFSSSSESDVPPLLDDGNALATQKEPLLFPSDSDSISDVFTPPPSKCVHVKSPAPEEPTFPPPSPSVPTPPLPVEGLSTKAKGKQRAASLVSSHTLPIPGSAAKLNWPCFNCTLAGIPDECVFEGTIGKEWCTKCKANCHGPCSACWDTNQLHNVATLLDPLMLSWDGAIVWGLTQVEGINTQLELLRQVVNKLCANREVVISELTDGLNAIASHEHGTNIIDAYASVSGFLKSFIVWVGTSGVGSDGTGELGDGENVVESVGDTA</sequence>
<evidence type="ECO:0000313" key="4">
    <source>
        <dbReference type="Proteomes" id="UP001175227"/>
    </source>
</evidence>
<comment type="caution">
    <text evidence="3">The sequence shown here is derived from an EMBL/GenBank/DDBJ whole genome shotgun (WGS) entry which is preliminary data.</text>
</comment>
<dbReference type="AlphaFoldDB" id="A0AA39P5H3"/>
<feature type="region of interest" description="Disordered" evidence="1">
    <location>
        <begin position="125"/>
        <end position="152"/>
    </location>
</feature>
<gene>
    <name evidence="3" type="ORF">IW261DRAFT_1420943</name>
</gene>
<feature type="compositionally biased region" description="Pro residues" evidence="1">
    <location>
        <begin position="132"/>
        <end position="150"/>
    </location>
</feature>
<proteinExistence type="predicted"/>
<feature type="chain" id="PRO_5041387779" evidence="2">
    <location>
        <begin position="29"/>
        <end position="343"/>
    </location>
</feature>
<dbReference type="Proteomes" id="UP001175227">
    <property type="component" value="Unassembled WGS sequence"/>
</dbReference>
<evidence type="ECO:0000256" key="2">
    <source>
        <dbReference type="SAM" id="SignalP"/>
    </source>
</evidence>
<protein>
    <submittedName>
        <fullName evidence="3">Uncharacterized protein</fullName>
    </submittedName>
</protein>
<reference evidence="3" key="1">
    <citation type="submission" date="2023-06" db="EMBL/GenBank/DDBJ databases">
        <authorList>
            <consortium name="Lawrence Berkeley National Laboratory"/>
            <person name="Ahrendt S."/>
            <person name="Sahu N."/>
            <person name="Indic B."/>
            <person name="Wong-Bajracharya J."/>
            <person name="Merenyi Z."/>
            <person name="Ke H.-M."/>
            <person name="Monk M."/>
            <person name="Kocsube S."/>
            <person name="Drula E."/>
            <person name="Lipzen A."/>
            <person name="Balint B."/>
            <person name="Henrissat B."/>
            <person name="Andreopoulos B."/>
            <person name="Martin F.M."/>
            <person name="Harder C.B."/>
            <person name="Rigling D."/>
            <person name="Ford K.L."/>
            <person name="Foster G.D."/>
            <person name="Pangilinan J."/>
            <person name="Papanicolaou A."/>
            <person name="Barry K."/>
            <person name="LaButti K."/>
            <person name="Viragh M."/>
            <person name="Koriabine M."/>
            <person name="Yan M."/>
            <person name="Riley R."/>
            <person name="Champramary S."/>
            <person name="Plett K.L."/>
            <person name="Tsai I.J."/>
            <person name="Slot J."/>
            <person name="Sipos G."/>
            <person name="Plett J."/>
            <person name="Nagy L.G."/>
            <person name="Grigoriev I.V."/>
        </authorList>
    </citation>
    <scope>NUCLEOTIDE SEQUENCE</scope>
    <source>
        <strain evidence="3">ICMP 16352</strain>
    </source>
</reference>
<name>A0AA39P5H3_9AGAR</name>